<feature type="region of interest" description="Disordered" evidence="1">
    <location>
        <begin position="154"/>
        <end position="228"/>
    </location>
</feature>
<organism evidence="3 4">
    <name type="scientific">Fulvivirga sediminis</name>
    <dbReference type="NCBI Taxonomy" id="2803949"/>
    <lineage>
        <taxon>Bacteria</taxon>
        <taxon>Pseudomonadati</taxon>
        <taxon>Bacteroidota</taxon>
        <taxon>Cytophagia</taxon>
        <taxon>Cytophagales</taxon>
        <taxon>Fulvivirgaceae</taxon>
        <taxon>Fulvivirga</taxon>
    </lineage>
</organism>
<evidence type="ECO:0008006" key="5">
    <source>
        <dbReference type="Google" id="ProtNLM"/>
    </source>
</evidence>
<feature type="signal peptide" evidence="2">
    <location>
        <begin position="1"/>
        <end position="21"/>
    </location>
</feature>
<dbReference type="Proteomes" id="UP000659388">
    <property type="component" value="Unassembled WGS sequence"/>
</dbReference>
<dbReference type="AlphaFoldDB" id="A0A937K0P4"/>
<evidence type="ECO:0000256" key="1">
    <source>
        <dbReference type="SAM" id="MobiDB-lite"/>
    </source>
</evidence>
<accession>A0A937K0P4</accession>
<dbReference type="RefSeq" id="WP_202246346.1">
    <property type="nucleotide sequence ID" value="NZ_JAESIY010000013.1"/>
</dbReference>
<feature type="compositionally biased region" description="Polar residues" evidence="1">
    <location>
        <begin position="199"/>
        <end position="228"/>
    </location>
</feature>
<dbReference type="EMBL" id="JAESIY010000013">
    <property type="protein sequence ID" value="MBL3658553.1"/>
    <property type="molecule type" value="Genomic_DNA"/>
</dbReference>
<keyword evidence="2" id="KW-0732">Signal</keyword>
<name>A0A937K0P4_9BACT</name>
<feature type="chain" id="PRO_5036998267" description="DUF3300 domain-containing protein" evidence="2">
    <location>
        <begin position="22"/>
        <end position="228"/>
    </location>
</feature>
<evidence type="ECO:0000313" key="3">
    <source>
        <dbReference type="EMBL" id="MBL3658553.1"/>
    </source>
</evidence>
<protein>
    <recommendedName>
        <fullName evidence="5">DUF3300 domain-containing protein</fullName>
    </recommendedName>
</protein>
<evidence type="ECO:0000313" key="4">
    <source>
        <dbReference type="Proteomes" id="UP000659388"/>
    </source>
</evidence>
<reference evidence="3" key="1">
    <citation type="submission" date="2021-01" db="EMBL/GenBank/DDBJ databases">
        <title>Fulvivirga kasyanovii gen. nov., sp nov., a novel member of the phylum Bacteroidetes isolated from seawater in a mussel farm.</title>
        <authorList>
            <person name="Zhao L.-H."/>
            <person name="Wang Z.-J."/>
        </authorList>
    </citation>
    <scope>NUCLEOTIDE SEQUENCE</scope>
    <source>
        <strain evidence="3">2943</strain>
    </source>
</reference>
<evidence type="ECO:0000256" key="2">
    <source>
        <dbReference type="SAM" id="SignalP"/>
    </source>
</evidence>
<sequence>MKKLLLIAVVMTGVSLHSSQAQQFIASFGAQHSWGVPSVVTHVVYDNYHGYEWVHTKRHYLHGQLFFDVVLQQSNYFIELRVDNFGHVVRREYVDYYPLHDHICSSHCGYYSNYYNSHYTACHDHHHHGHNHVVYVNPAPRRVVYVQPKTTIVYKNSPSYHHNRGRSVASHRSHVSNSRSEPNRGGRHYSVNKHESNSRSRGSTTYQSSISRSRGARSTTVNNRSRGN</sequence>
<proteinExistence type="predicted"/>
<feature type="compositionally biased region" description="Basic residues" evidence="1">
    <location>
        <begin position="161"/>
        <end position="174"/>
    </location>
</feature>
<keyword evidence="4" id="KW-1185">Reference proteome</keyword>
<gene>
    <name evidence="3" type="ORF">JL102_20540</name>
</gene>
<comment type="caution">
    <text evidence="3">The sequence shown here is derived from an EMBL/GenBank/DDBJ whole genome shotgun (WGS) entry which is preliminary data.</text>
</comment>